<dbReference type="EMBL" id="CAJOBH010124420">
    <property type="protein sequence ID" value="CAF4727899.1"/>
    <property type="molecule type" value="Genomic_DNA"/>
</dbReference>
<feature type="region of interest" description="Disordered" evidence="1">
    <location>
        <begin position="1"/>
        <end position="21"/>
    </location>
</feature>
<gene>
    <name evidence="3" type="ORF">BYL167_LOCUS45148</name>
    <name evidence="2" type="ORF">GIL414_LOCUS43034</name>
</gene>
<feature type="non-terminal residue" evidence="2">
    <location>
        <position position="21"/>
    </location>
</feature>
<protein>
    <submittedName>
        <fullName evidence="2">Uncharacterized protein</fullName>
    </submittedName>
</protein>
<reference evidence="2" key="1">
    <citation type="submission" date="2021-02" db="EMBL/GenBank/DDBJ databases">
        <authorList>
            <person name="Nowell W R."/>
        </authorList>
    </citation>
    <scope>NUCLEOTIDE SEQUENCE</scope>
</reference>
<evidence type="ECO:0000313" key="2">
    <source>
        <dbReference type="EMBL" id="CAF4700327.1"/>
    </source>
</evidence>
<comment type="caution">
    <text evidence="2">The sequence shown here is derived from an EMBL/GenBank/DDBJ whole genome shotgun (WGS) entry which is preliminary data.</text>
</comment>
<evidence type="ECO:0000313" key="3">
    <source>
        <dbReference type="EMBL" id="CAF4727899.1"/>
    </source>
</evidence>
<dbReference type="Proteomes" id="UP000681720">
    <property type="component" value="Unassembled WGS sequence"/>
</dbReference>
<organism evidence="2 4">
    <name type="scientific">Rotaria magnacalcarata</name>
    <dbReference type="NCBI Taxonomy" id="392030"/>
    <lineage>
        <taxon>Eukaryota</taxon>
        <taxon>Metazoa</taxon>
        <taxon>Spiralia</taxon>
        <taxon>Gnathifera</taxon>
        <taxon>Rotifera</taxon>
        <taxon>Eurotatoria</taxon>
        <taxon>Bdelloidea</taxon>
        <taxon>Philodinida</taxon>
        <taxon>Philodinidae</taxon>
        <taxon>Rotaria</taxon>
    </lineage>
</organism>
<dbReference type="AlphaFoldDB" id="A0A8S3ANT8"/>
<accession>A0A8S3ANT8</accession>
<evidence type="ECO:0000256" key="1">
    <source>
        <dbReference type="SAM" id="MobiDB-lite"/>
    </source>
</evidence>
<name>A0A8S3ANT8_9BILA</name>
<dbReference type="EMBL" id="CAJOBJ010126118">
    <property type="protein sequence ID" value="CAF4700327.1"/>
    <property type="molecule type" value="Genomic_DNA"/>
</dbReference>
<sequence>MTNNNTIRELKLHSPAGVEPA</sequence>
<dbReference type="Proteomes" id="UP000681967">
    <property type="component" value="Unassembled WGS sequence"/>
</dbReference>
<evidence type="ECO:0000313" key="4">
    <source>
        <dbReference type="Proteomes" id="UP000681720"/>
    </source>
</evidence>
<proteinExistence type="predicted"/>